<evidence type="ECO:0000313" key="4">
    <source>
        <dbReference type="Proteomes" id="UP000564644"/>
    </source>
</evidence>
<evidence type="ECO:0000256" key="2">
    <source>
        <dbReference type="SAM" id="Phobius"/>
    </source>
</evidence>
<comment type="caution">
    <text evidence="3">The sequence shown here is derived from an EMBL/GenBank/DDBJ whole genome shotgun (WGS) entry which is preliminary data.</text>
</comment>
<organism evidence="3 4">
    <name type="scientific">Cohnella zeiphila</name>
    <dbReference type="NCBI Taxonomy" id="2761120"/>
    <lineage>
        <taxon>Bacteria</taxon>
        <taxon>Bacillati</taxon>
        <taxon>Bacillota</taxon>
        <taxon>Bacilli</taxon>
        <taxon>Bacillales</taxon>
        <taxon>Paenibacillaceae</taxon>
        <taxon>Cohnella</taxon>
    </lineage>
</organism>
<feature type="transmembrane region" description="Helical" evidence="2">
    <location>
        <begin position="7"/>
        <end position="25"/>
    </location>
</feature>
<reference evidence="3 4" key="1">
    <citation type="submission" date="2020-08" db="EMBL/GenBank/DDBJ databases">
        <title>Cohnella phylogeny.</title>
        <authorList>
            <person name="Dunlap C."/>
        </authorList>
    </citation>
    <scope>NUCLEOTIDE SEQUENCE [LARGE SCALE GENOMIC DNA]</scope>
    <source>
        <strain evidence="3 4">CBP 2801</strain>
    </source>
</reference>
<gene>
    <name evidence="3" type="ORF">H7C18_21390</name>
</gene>
<evidence type="ECO:0000256" key="1">
    <source>
        <dbReference type="SAM" id="MobiDB-lite"/>
    </source>
</evidence>
<keyword evidence="4" id="KW-1185">Reference proteome</keyword>
<feature type="compositionally biased region" description="Acidic residues" evidence="1">
    <location>
        <begin position="97"/>
        <end position="126"/>
    </location>
</feature>
<feature type="compositionally biased region" description="Low complexity" evidence="1">
    <location>
        <begin position="127"/>
        <end position="137"/>
    </location>
</feature>
<evidence type="ECO:0000313" key="3">
    <source>
        <dbReference type="EMBL" id="MBB6733482.1"/>
    </source>
</evidence>
<name>A0A7X0SNX9_9BACL</name>
<proteinExistence type="predicted"/>
<feature type="region of interest" description="Disordered" evidence="1">
    <location>
        <begin position="29"/>
        <end position="56"/>
    </location>
</feature>
<feature type="region of interest" description="Disordered" evidence="1">
    <location>
        <begin position="89"/>
        <end position="137"/>
    </location>
</feature>
<dbReference type="EMBL" id="JACJVO010000027">
    <property type="protein sequence ID" value="MBB6733482.1"/>
    <property type="molecule type" value="Genomic_DNA"/>
</dbReference>
<dbReference type="AlphaFoldDB" id="A0A7X0SNX9"/>
<protein>
    <submittedName>
        <fullName evidence="3">Uncharacterized protein</fullName>
    </submittedName>
</protein>
<accession>A0A7X0SNX9</accession>
<sequence>MSENMKYFFYFVLILVGLSVLQKLLKGKGNTSSRRNQARPIRNSSHHSYSSTSSRIVGSRTGDVYLGSNESIVQEVVITEVMSGVLEVDADGQGNEEFSENNWDDTSESFDSYDDSEGGDSYDDGGSDSSDSGDSSD</sequence>
<keyword evidence="2" id="KW-1133">Transmembrane helix</keyword>
<keyword evidence="2" id="KW-0472">Membrane</keyword>
<dbReference type="RefSeq" id="WP_185131141.1">
    <property type="nucleotide sequence ID" value="NZ_JACJVO010000027.1"/>
</dbReference>
<dbReference type="Proteomes" id="UP000564644">
    <property type="component" value="Unassembled WGS sequence"/>
</dbReference>
<keyword evidence="2" id="KW-0812">Transmembrane</keyword>